<proteinExistence type="inferred from homology"/>
<dbReference type="PANTHER" id="PTHR43000">
    <property type="entry name" value="DTDP-D-GLUCOSE 4,6-DEHYDRATASE-RELATED"/>
    <property type="match status" value="1"/>
</dbReference>
<dbReference type="InterPro" id="IPR036291">
    <property type="entry name" value="NAD(P)-bd_dom_sf"/>
</dbReference>
<dbReference type="AlphaFoldDB" id="A0A1F6EIW4"/>
<gene>
    <name evidence="3" type="ORF">A3A34_02750</name>
</gene>
<evidence type="ECO:0000259" key="2">
    <source>
        <dbReference type="Pfam" id="PF01370"/>
    </source>
</evidence>
<feature type="domain" description="NAD-dependent epimerase/dehydratase" evidence="2">
    <location>
        <begin position="6"/>
        <end position="229"/>
    </location>
</feature>
<reference evidence="3 4" key="1">
    <citation type="journal article" date="2016" name="Nat. Commun.">
        <title>Thousands of microbial genomes shed light on interconnected biogeochemical processes in an aquifer system.</title>
        <authorList>
            <person name="Anantharaman K."/>
            <person name="Brown C.T."/>
            <person name="Hug L.A."/>
            <person name="Sharon I."/>
            <person name="Castelle C.J."/>
            <person name="Probst A.J."/>
            <person name="Thomas B.C."/>
            <person name="Singh A."/>
            <person name="Wilkins M.J."/>
            <person name="Karaoz U."/>
            <person name="Brodie E.L."/>
            <person name="Williams K.H."/>
            <person name="Hubbard S.S."/>
            <person name="Banfield J.F."/>
        </authorList>
    </citation>
    <scope>NUCLEOTIDE SEQUENCE [LARGE SCALE GENOMIC DNA]</scope>
</reference>
<evidence type="ECO:0000313" key="3">
    <source>
        <dbReference type="EMBL" id="OGG73571.1"/>
    </source>
</evidence>
<dbReference type="Proteomes" id="UP000178587">
    <property type="component" value="Unassembled WGS sequence"/>
</dbReference>
<dbReference type="SUPFAM" id="SSF51735">
    <property type="entry name" value="NAD(P)-binding Rossmann-fold domains"/>
    <property type="match status" value="1"/>
</dbReference>
<comment type="caution">
    <text evidence="3">The sequence shown here is derived from an EMBL/GenBank/DDBJ whole genome shotgun (WGS) entry which is preliminary data.</text>
</comment>
<sequence length="312" mass="34238">MGGKRVLVTGANGFLGSHVVPLLVKRGYRVSTLGRGKSAHPGLTHYKADVVHNMPESAVRGVDAIVHLACDVSIARSIENPSSYITNNLAMTLNLLEAVRAQKKKPLVIFLSTDRVYGKASGRVNENSPTFPIEPYVASKLMSETALAAYANQFDIPYIALRASAFFGPHQPRRSFISDVIQKMIEQNTITVGPLKSVKNFSYAGNVADAVLAALKAPRSAHNRAYNIGGKPISFSHVLTLCKKIIEKRLGKKIRIHIDHSIRLPQKNEIGAFTLSSASAQKALRWKEKVSLTEGLERTVDYFLKNKNPPQE</sequence>
<dbReference type="InterPro" id="IPR001509">
    <property type="entry name" value="Epimerase_deHydtase"/>
</dbReference>
<dbReference type="Pfam" id="PF01370">
    <property type="entry name" value="Epimerase"/>
    <property type="match status" value="1"/>
</dbReference>
<protein>
    <recommendedName>
        <fullName evidence="2">NAD-dependent epimerase/dehydratase domain-containing protein</fullName>
    </recommendedName>
</protein>
<evidence type="ECO:0000313" key="4">
    <source>
        <dbReference type="Proteomes" id="UP000178587"/>
    </source>
</evidence>
<dbReference type="EMBL" id="MFLU01000016">
    <property type="protein sequence ID" value="OGG73571.1"/>
    <property type="molecule type" value="Genomic_DNA"/>
</dbReference>
<accession>A0A1F6EIW4</accession>
<dbReference type="Gene3D" id="3.40.50.720">
    <property type="entry name" value="NAD(P)-binding Rossmann-like Domain"/>
    <property type="match status" value="1"/>
</dbReference>
<evidence type="ECO:0000256" key="1">
    <source>
        <dbReference type="ARBA" id="ARBA00007637"/>
    </source>
</evidence>
<dbReference type="STRING" id="1798507.A3A34_02750"/>
<comment type="similarity">
    <text evidence="1">Belongs to the NAD(P)-dependent epimerase/dehydratase family.</text>
</comment>
<name>A0A1F6EIW4_9BACT</name>
<organism evidence="3 4">
    <name type="scientific">Candidatus Kaiserbacteria bacterium RIFCSPLOWO2_01_FULL_50_24</name>
    <dbReference type="NCBI Taxonomy" id="1798507"/>
    <lineage>
        <taxon>Bacteria</taxon>
        <taxon>Candidatus Kaiseribacteriota</taxon>
    </lineage>
</organism>